<dbReference type="EMBL" id="NVSR01000009">
    <property type="protein sequence ID" value="PCI29888.1"/>
    <property type="molecule type" value="Genomic_DNA"/>
</dbReference>
<dbReference type="GO" id="GO:0004416">
    <property type="term" value="F:hydroxyacylglutathione hydrolase activity"/>
    <property type="evidence" value="ECO:0007669"/>
    <property type="project" value="UniProtKB-UniRule"/>
</dbReference>
<dbReference type="GO" id="GO:0046872">
    <property type="term" value="F:metal ion binding"/>
    <property type="evidence" value="ECO:0007669"/>
    <property type="project" value="UniProtKB-KW"/>
</dbReference>
<dbReference type="NCBIfam" id="TIGR03413">
    <property type="entry name" value="GSH_gloB"/>
    <property type="match status" value="1"/>
</dbReference>
<comment type="caution">
    <text evidence="9">The sequence shown here is derived from an EMBL/GenBank/DDBJ whole genome shotgun (WGS) entry which is preliminary data.</text>
</comment>
<comment type="function">
    <text evidence="7">Thiolesterase that catalyzes the hydrolysis of S-D-lactoyl-glutathione to form glutathione and D-lactic acid.</text>
</comment>
<reference evidence="10" key="1">
    <citation type="submission" date="2017-08" db="EMBL/GenBank/DDBJ databases">
        <title>A dynamic microbial community with high functional redundancy inhabits the cold, oxic subseafloor aquifer.</title>
        <authorList>
            <person name="Tully B.J."/>
            <person name="Wheat C.G."/>
            <person name="Glazer B.T."/>
            <person name="Huber J.A."/>
        </authorList>
    </citation>
    <scope>NUCLEOTIDE SEQUENCE [LARGE SCALE GENOMIC DNA]</scope>
</reference>
<name>A0A2A4T8N6_9DELT</name>
<keyword evidence="5 7" id="KW-0378">Hydrolase</keyword>
<dbReference type="InterPro" id="IPR035680">
    <property type="entry name" value="Clx_II_MBL"/>
</dbReference>
<dbReference type="EC" id="3.1.2.6" evidence="7"/>
<gene>
    <name evidence="7 9" type="primary">gloB</name>
    <name evidence="9" type="ORF">COB67_02975</name>
</gene>
<sequence>MEHLIVKTVPYFGDNFCYLIHCNQTGTTSLIDCGEAAPVLKALDQEGWTLHNLFITHYHSDHSAGIPDLVAAFPELNLFKPQGEERLTFSGKELQDGEEVAIGTCRLKVYSVVAHTKFCTAFYFPGHLFVGDALFSAGCGRLFEGQPLELATTLKRLAGFPDETKVYVGHEYTLANLKFAQTVDPQNQAISSYARDVQVLRNQGKFSTPTSIAQEKKINPFFRVDHPHLIKTLDPQGKLNHVGRVGLLRRKKDLF</sequence>
<organism evidence="9 10">
    <name type="scientific">SAR324 cluster bacterium</name>
    <dbReference type="NCBI Taxonomy" id="2024889"/>
    <lineage>
        <taxon>Bacteria</taxon>
        <taxon>Deltaproteobacteria</taxon>
        <taxon>SAR324 cluster</taxon>
    </lineage>
</organism>
<feature type="binding site" evidence="7">
    <location>
        <position position="132"/>
    </location>
    <ligand>
        <name>Zn(2+)</name>
        <dbReference type="ChEBI" id="CHEBI:29105"/>
        <label>1</label>
    </ligand>
</feature>
<dbReference type="InterPro" id="IPR032282">
    <property type="entry name" value="HAGH_C"/>
</dbReference>
<evidence type="ECO:0000256" key="7">
    <source>
        <dbReference type="HAMAP-Rule" id="MF_01374"/>
    </source>
</evidence>
<dbReference type="InterPro" id="IPR001279">
    <property type="entry name" value="Metallo-B-lactamas"/>
</dbReference>
<comment type="cofactor">
    <cofactor evidence="7">
        <name>Zn(2+)</name>
        <dbReference type="ChEBI" id="CHEBI:29105"/>
    </cofactor>
    <text evidence="7">Binds 2 Zn(2+) ions per subunit.</text>
</comment>
<evidence type="ECO:0000313" key="10">
    <source>
        <dbReference type="Proteomes" id="UP000218113"/>
    </source>
</evidence>
<dbReference type="UniPathway" id="UPA00619">
    <property type="reaction ID" value="UER00676"/>
</dbReference>
<dbReference type="PANTHER" id="PTHR43705">
    <property type="entry name" value="HYDROXYACYLGLUTATHIONE HYDROLASE"/>
    <property type="match status" value="1"/>
</dbReference>
<feature type="binding site" evidence="7">
    <location>
        <position position="59"/>
    </location>
    <ligand>
        <name>Zn(2+)</name>
        <dbReference type="ChEBI" id="CHEBI:29105"/>
        <label>1</label>
    </ligand>
</feature>
<feature type="binding site" evidence="7">
    <location>
        <position position="62"/>
    </location>
    <ligand>
        <name>Zn(2+)</name>
        <dbReference type="ChEBI" id="CHEBI:29105"/>
        <label>2</label>
    </ligand>
</feature>
<dbReference type="Pfam" id="PF16123">
    <property type="entry name" value="HAGH_C"/>
    <property type="match status" value="1"/>
</dbReference>
<dbReference type="Gene3D" id="3.60.15.10">
    <property type="entry name" value="Ribonuclease Z/Hydroxyacylglutathione hydrolase-like"/>
    <property type="match status" value="1"/>
</dbReference>
<dbReference type="InterPro" id="IPR036866">
    <property type="entry name" value="RibonucZ/Hydroxyglut_hydro"/>
</dbReference>
<dbReference type="CDD" id="cd07723">
    <property type="entry name" value="hydroxyacylglutathione_hydrolase_MBL-fold"/>
    <property type="match status" value="1"/>
</dbReference>
<evidence type="ECO:0000256" key="2">
    <source>
        <dbReference type="ARBA" id="ARBA00004963"/>
    </source>
</evidence>
<comment type="catalytic activity">
    <reaction evidence="1 7">
        <text>an S-(2-hydroxyacyl)glutathione + H2O = a 2-hydroxy carboxylate + glutathione + H(+)</text>
        <dbReference type="Rhea" id="RHEA:21864"/>
        <dbReference type="ChEBI" id="CHEBI:15377"/>
        <dbReference type="ChEBI" id="CHEBI:15378"/>
        <dbReference type="ChEBI" id="CHEBI:57925"/>
        <dbReference type="ChEBI" id="CHEBI:58896"/>
        <dbReference type="ChEBI" id="CHEBI:71261"/>
        <dbReference type="EC" id="3.1.2.6"/>
    </reaction>
</comment>
<keyword evidence="4 7" id="KW-0479">Metal-binding</keyword>
<comment type="pathway">
    <text evidence="2 7">Secondary metabolite metabolism; methylglyoxal degradation; (R)-lactate from methylglyoxal: step 2/2.</text>
</comment>
<feature type="domain" description="Metallo-beta-lactamase" evidence="8">
    <location>
        <begin position="14"/>
        <end position="170"/>
    </location>
</feature>
<keyword evidence="6 7" id="KW-0862">Zinc</keyword>
<feature type="binding site" evidence="7">
    <location>
        <position position="61"/>
    </location>
    <ligand>
        <name>Zn(2+)</name>
        <dbReference type="ChEBI" id="CHEBI:29105"/>
        <label>2</label>
    </ligand>
</feature>
<proteinExistence type="inferred from homology"/>
<dbReference type="SUPFAM" id="SSF56281">
    <property type="entry name" value="Metallo-hydrolase/oxidoreductase"/>
    <property type="match status" value="1"/>
</dbReference>
<evidence type="ECO:0000256" key="3">
    <source>
        <dbReference type="ARBA" id="ARBA00006759"/>
    </source>
</evidence>
<evidence type="ECO:0000256" key="1">
    <source>
        <dbReference type="ARBA" id="ARBA00001623"/>
    </source>
</evidence>
<feature type="binding site" evidence="7">
    <location>
        <position position="115"/>
    </location>
    <ligand>
        <name>Zn(2+)</name>
        <dbReference type="ChEBI" id="CHEBI:29105"/>
        <label>1</label>
    </ligand>
</feature>
<evidence type="ECO:0000256" key="6">
    <source>
        <dbReference type="ARBA" id="ARBA00022833"/>
    </source>
</evidence>
<feature type="binding site" evidence="7">
    <location>
        <position position="132"/>
    </location>
    <ligand>
        <name>Zn(2+)</name>
        <dbReference type="ChEBI" id="CHEBI:29105"/>
        <label>2</label>
    </ligand>
</feature>
<dbReference type="GO" id="GO:0019243">
    <property type="term" value="P:methylglyoxal catabolic process to D-lactate via S-lactoyl-glutathione"/>
    <property type="evidence" value="ECO:0007669"/>
    <property type="project" value="UniProtKB-UniRule"/>
</dbReference>
<dbReference type="HAMAP" id="MF_01374">
    <property type="entry name" value="Glyoxalase_2"/>
    <property type="match status" value="1"/>
</dbReference>
<dbReference type="Proteomes" id="UP000218113">
    <property type="component" value="Unassembled WGS sequence"/>
</dbReference>
<dbReference type="InterPro" id="IPR050110">
    <property type="entry name" value="Glyoxalase_II_hydrolase"/>
</dbReference>
<comment type="subunit">
    <text evidence="7">Monomer.</text>
</comment>
<evidence type="ECO:0000256" key="4">
    <source>
        <dbReference type="ARBA" id="ARBA00022723"/>
    </source>
</evidence>
<feature type="binding site" evidence="7">
    <location>
        <position position="57"/>
    </location>
    <ligand>
        <name>Zn(2+)</name>
        <dbReference type="ChEBI" id="CHEBI:29105"/>
        <label>1</label>
    </ligand>
</feature>
<evidence type="ECO:0000313" key="9">
    <source>
        <dbReference type="EMBL" id="PCI29888.1"/>
    </source>
</evidence>
<dbReference type="PIRSF" id="PIRSF005457">
    <property type="entry name" value="Glx"/>
    <property type="match status" value="1"/>
</dbReference>
<evidence type="ECO:0000256" key="5">
    <source>
        <dbReference type="ARBA" id="ARBA00022801"/>
    </source>
</evidence>
<dbReference type="InterPro" id="IPR017782">
    <property type="entry name" value="Hydroxyacylglutathione_Hdrlase"/>
</dbReference>
<dbReference type="PANTHER" id="PTHR43705:SF1">
    <property type="entry name" value="HYDROXYACYLGLUTATHIONE HYDROLASE GLOB"/>
    <property type="match status" value="1"/>
</dbReference>
<comment type="similarity">
    <text evidence="3 7">Belongs to the metallo-beta-lactamase superfamily. Glyoxalase II family.</text>
</comment>
<evidence type="ECO:0000259" key="8">
    <source>
        <dbReference type="SMART" id="SM00849"/>
    </source>
</evidence>
<dbReference type="SMART" id="SM00849">
    <property type="entry name" value="Lactamase_B"/>
    <property type="match status" value="1"/>
</dbReference>
<dbReference type="AlphaFoldDB" id="A0A2A4T8N6"/>
<feature type="binding site" evidence="7">
    <location>
        <position position="170"/>
    </location>
    <ligand>
        <name>Zn(2+)</name>
        <dbReference type="ChEBI" id="CHEBI:29105"/>
        <label>2</label>
    </ligand>
</feature>
<accession>A0A2A4T8N6</accession>
<protein>
    <recommendedName>
        <fullName evidence="7">Hydroxyacylglutathione hydrolase</fullName>
        <ecNumber evidence="7">3.1.2.6</ecNumber>
    </recommendedName>
    <alternativeName>
        <fullName evidence="7">Glyoxalase II</fullName>
        <shortName evidence="7">Glx II</shortName>
    </alternativeName>
</protein>
<dbReference type="Pfam" id="PF00753">
    <property type="entry name" value="Lactamase_B"/>
    <property type="match status" value="1"/>
</dbReference>